<proteinExistence type="predicted"/>
<sequence>MRLFKSEWMFEPARAAGAFDLRRPRYGAGRATPVRAACPPLPVLDDVPALATIEHERAVLRRLAEYDRAA</sequence>
<reference evidence="1" key="2">
    <citation type="submission" date="2020-09" db="EMBL/GenBank/DDBJ databases">
        <authorList>
            <person name="Sun Q."/>
            <person name="Kim S."/>
        </authorList>
    </citation>
    <scope>NUCLEOTIDE SEQUENCE</scope>
    <source>
        <strain evidence="1">KCTC 23077</strain>
    </source>
</reference>
<evidence type="ECO:0000313" key="2">
    <source>
        <dbReference type="Proteomes" id="UP000646426"/>
    </source>
</evidence>
<dbReference type="EMBL" id="BMYD01000005">
    <property type="protein sequence ID" value="GHA87531.1"/>
    <property type="molecule type" value="Genomic_DNA"/>
</dbReference>
<organism evidence="1 2">
    <name type="scientific">Cognatilysobacter bugurensis</name>
    <dbReference type="NCBI Taxonomy" id="543356"/>
    <lineage>
        <taxon>Bacteria</taxon>
        <taxon>Pseudomonadati</taxon>
        <taxon>Pseudomonadota</taxon>
        <taxon>Gammaproteobacteria</taxon>
        <taxon>Lysobacterales</taxon>
        <taxon>Lysobacteraceae</taxon>
        <taxon>Cognatilysobacter</taxon>
    </lineage>
</organism>
<evidence type="ECO:0000313" key="1">
    <source>
        <dbReference type="EMBL" id="GHA87531.1"/>
    </source>
</evidence>
<dbReference type="AlphaFoldDB" id="A0A918T6W5"/>
<dbReference type="Proteomes" id="UP000646426">
    <property type="component" value="Unassembled WGS sequence"/>
</dbReference>
<reference evidence="1" key="1">
    <citation type="journal article" date="2014" name="Int. J. Syst. Evol. Microbiol.">
        <title>Complete genome sequence of Corynebacterium casei LMG S-19264T (=DSM 44701T), isolated from a smear-ripened cheese.</title>
        <authorList>
            <consortium name="US DOE Joint Genome Institute (JGI-PGF)"/>
            <person name="Walter F."/>
            <person name="Albersmeier A."/>
            <person name="Kalinowski J."/>
            <person name="Ruckert C."/>
        </authorList>
    </citation>
    <scope>NUCLEOTIDE SEQUENCE</scope>
    <source>
        <strain evidence="1">KCTC 23077</strain>
    </source>
</reference>
<name>A0A918T6W5_9GAMM</name>
<keyword evidence="2" id="KW-1185">Reference proteome</keyword>
<gene>
    <name evidence="1" type="ORF">GCM10007067_26870</name>
</gene>
<protein>
    <submittedName>
        <fullName evidence="1">Uncharacterized protein</fullName>
    </submittedName>
</protein>
<dbReference type="RefSeq" id="WP_189457508.1">
    <property type="nucleotide sequence ID" value="NZ_BMYD01000005.1"/>
</dbReference>
<comment type="caution">
    <text evidence="1">The sequence shown here is derived from an EMBL/GenBank/DDBJ whole genome shotgun (WGS) entry which is preliminary data.</text>
</comment>
<accession>A0A918T6W5</accession>